<gene>
    <name evidence="1" type="ORF">FHU31_002669</name>
</gene>
<proteinExistence type="predicted"/>
<dbReference type="AlphaFoldDB" id="A0A7X5ZD50"/>
<name>A0A7X5ZD50_9MYCO</name>
<sequence length="50" mass="5350">MPTFLPRQAPAASTQGESTAAVELPLIRLFGSRLQRRGHPKLSRPGIPAA</sequence>
<comment type="caution">
    <text evidence="1">The sequence shown here is derived from an EMBL/GenBank/DDBJ whole genome shotgun (WGS) entry which is preliminary data.</text>
</comment>
<dbReference type="Proteomes" id="UP000547444">
    <property type="component" value="Unassembled WGS sequence"/>
</dbReference>
<keyword evidence="2" id="KW-1185">Reference proteome</keyword>
<evidence type="ECO:0000313" key="1">
    <source>
        <dbReference type="EMBL" id="NIH95713.1"/>
    </source>
</evidence>
<protein>
    <submittedName>
        <fullName evidence="1">Uncharacterized protein</fullName>
    </submittedName>
</protein>
<evidence type="ECO:0000313" key="2">
    <source>
        <dbReference type="Proteomes" id="UP000547444"/>
    </source>
</evidence>
<reference evidence="1 2" key="1">
    <citation type="submission" date="2020-03" db="EMBL/GenBank/DDBJ databases">
        <title>Sequencing the genomes of 1000 actinobacteria strains.</title>
        <authorList>
            <person name="Klenk H.-P."/>
        </authorList>
    </citation>
    <scope>NUCLEOTIDE SEQUENCE [LARGE SCALE GENOMIC DNA]</scope>
    <source>
        <strain evidence="1 2">DSM 44556</strain>
    </source>
</reference>
<accession>A0A7X5ZD50</accession>
<dbReference type="EMBL" id="JAANOW010000001">
    <property type="protein sequence ID" value="NIH95713.1"/>
    <property type="molecule type" value="Genomic_DNA"/>
</dbReference>
<organism evidence="1 2">
    <name type="scientific">Mycolicibacterium fluoranthenivorans</name>
    <dbReference type="NCBI Taxonomy" id="258505"/>
    <lineage>
        <taxon>Bacteria</taxon>
        <taxon>Bacillati</taxon>
        <taxon>Actinomycetota</taxon>
        <taxon>Actinomycetes</taxon>
        <taxon>Mycobacteriales</taxon>
        <taxon>Mycobacteriaceae</taxon>
        <taxon>Mycolicibacterium</taxon>
    </lineage>
</organism>